<feature type="binding site" evidence="10">
    <location>
        <position position="236"/>
    </location>
    <ligand>
        <name>a divalent metal cation</name>
        <dbReference type="ChEBI" id="CHEBI:60240"/>
    </ligand>
</feature>
<feature type="binding site" evidence="10">
    <location>
        <position position="274"/>
    </location>
    <ligand>
        <name>a divalent metal cation</name>
        <dbReference type="ChEBI" id="CHEBI:60240"/>
    </ligand>
</feature>
<keyword evidence="6 10" id="KW-0479">Metal-binding</keyword>
<dbReference type="CDD" id="cd00554">
    <property type="entry name" value="MECDP_synthase"/>
    <property type="match status" value="1"/>
</dbReference>
<dbReference type="InterPro" id="IPR018294">
    <property type="entry name" value="ISPD_synthase_CS"/>
</dbReference>
<evidence type="ECO:0000256" key="5">
    <source>
        <dbReference type="ARBA" id="ARBA00022695"/>
    </source>
</evidence>
<sequence length="394" mass="43148">MDWDFQIFKPMGLTLVLAAAGGGVRFLEGLQTPIGYKKQWLLVRGIPLWQRVYEQFERLGCFERIVLVVGSRIEQVFVQQRLPSACVVLGGSTRQTSVQNALEHVQSRFVVVSDVARFGLDLRVFEELLEGMRTHQLEGIAPALPPTDTLIYEHQALARDRTFCVQTPQICVTSALKKAYTLGNFSDESSALLHSGARVEFIQGSPHLHKLTTTWDLATLAPLLDPPTQHVGMGFDVHAFEPNKPLKLGGVLIEPSDCAHLGLKAHSDGDVLLHALSDALLGAIKGGDIGMYFSDKDSAFANLDSAIMLQELYALAQSMGHVITGVDLTLLAQIPKITPYRERICENIANLLRVPPSHVNLKASTTEHLGFIGRKEGMGAQALVQTKTCPPKTA</sequence>
<dbReference type="InterPro" id="IPR029044">
    <property type="entry name" value="Nucleotide-diphossugar_trans"/>
</dbReference>
<dbReference type="Pfam" id="PF01128">
    <property type="entry name" value="IspD"/>
    <property type="match status" value="1"/>
</dbReference>
<feature type="binding site" evidence="10">
    <location>
        <position position="374"/>
    </location>
    <ligand>
        <name>4-CDP-2-C-methyl-D-erythritol 2-phosphate</name>
        <dbReference type="ChEBI" id="CHEBI:57919"/>
    </ligand>
</feature>
<feature type="binding site" evidence="10">
    <location>
        <position position="238"/>
    </location>
    <ligand>
        <name>a divalent metal cation</name>
        <dbReference type="ChEBI" id="CHEBI:60240"/>
    </ligand>
</feature>
<feature type="domain" description="2-C-methyl-D-erythritol 2,4-cyclodiphosphate synthase" evidence="12">
    <location>
        <begin position="231"/>
        <end position="385"/>
    </location>
</feature>
<dbReference type="EMBL" id="JBHRZO010000039">
    <property type="protein sequence ID" value="MFC3848121.1"/>
    <property type="molecule type" value="Genomic_DNA"/>
</dbReference>
<feature type="binding site" evidence="10">
    <location>
        <begin position="266"/>
        <end position="267"/>
    </location>
    <ligand>
        <name>4-CDP-2-C-methyl-D-erythritol 2-phosphate</name>
        <dbReference type="ChEBI" id="CHEBI:57919"/>
    </ligand>
</feature>
<comment type="cofactor">
    <cofactor evidence="10">
        <name>a divalent metal cation</name>
        <dbReference type="ChEBI" id="CHEBI:60240"/>
    </cofactor>
    <text evidence="10">Binds 1 divalent metal cation per subunit.</text>
</comment>
<evidence type="ECO:0000256" key="11">
    <source>
        <dbReference type="RuleBase" id="RU004395"/>
    </source>
</evidence>
<keyword evidence="7 10" id="KW-0414">Isoprene biosynthesis</keyword>
<feature type="binding site" evidence="10">
    <location>
        <begin position="288"/>
        <end position="290"/>
    </location>
    <ligand>
        <name>4-CDP-2-C-methyl-D-erythritol 2-phosphate</name>
        <dbReference type="ChEBI" id="CHEBI:57919"/>
    </ligand>
</feature>
<accession>A0ABV7ZJ97</accession>
<proteinExistence type="inferred from homology"/>
<dbReference type="PANTHER" id="PTHR43181:SF1">
    <property type="entry name" value="2-C-METHYL-D-ERYTHRITOL 2,4-CYCLODIPHOSPHATE SYNTHASE, CHLOROPLASTIC"/>
    <property type="match status" value="1"/>
</dbReference>
<evidence type="ECO:0000256" key="8">
    <source>
        <dbReference type="ARBA" id="ARBA00023239"/>
    </source>
</evidence>
<feature type="site" description="Transition state stabilizer" evidence="10">
    <location>
        <position position="365"/>
    </location>
</feature>
<feature type="binding site" evidence="10">
    <location>
        <begin position="293"/>
        <end position="297"/>
    </location>
    <ligand>
        <name>4-CDP-2-C-methyl-D-erythritol 2-phosphate</name>
        <dbReference type="ChEBI" id="CHEBI:57919"/>
    </ligand>
</feature>
<dbReference type="PROSITE" id="PS01295">
    <property type="entry name" value="ISPD"/>
    <property type="match status" value="1"/>
</dbReference>
<evidence type="ECO:0000256" key="4">
    <source>
        <dbReference type="ARBA" id="ARBA00022679"/>
    </source>
</evidence>
<comment type="function">
    <text evidence="10">Involved in the biosynthesis of isopentenyl diphosphate (IPP) and dimethylallyl diphosphate (DMAPP), two major building blocks of isoprenoid compounds. Catalyzes the conversion of 4-diphosphocytidyl-2-C-methyl-D-erythritol 2-phosphate (CDP-ME2P) to 2-C-methyl-D-erythritol 2,4-cyclodiphosphate (ME-CPP) with a corresponding release of cytidine 5-monophosphate (CMP).</text>
</comment>
<dbReference type="Gene3D" id="3.90.550.10">
    <property type="entry name" value="Spore Coat Polysaccharide Biosynthesis Protein SpsA, Chain A"/>
    <property type="match status" value="1"/>
</dbReference>
<comment type="caution">
    <text evidence="10">Lacks conserved residue(s) required for the propagation of feature annotation.</text>
</comment>
<comment type="caution">
    <text evidence="13">The sequence shown here is derived from an EMBL/GenBank/DDBJ whole genome shotgun (WGS) entry which is preliminary data.</text>
</comment>
<keyword evidence="5" id="KW-0548">Nucleotidyltransferase</keyword>
<evidence type="ECO:0000256" key="7">
    <source>
        <dbReference type="ARBA" id="ARBA00023229"/>
    </source>
</evidence>
<evidence type="ECO:0000256" key="6">
    <source>
        <dbReference type="ARBA" id="ARBA00022723"/>
    </source>
</evidence>
<keyword evidence="4" id="KW-0808">Transferase</keyword>
<reference evidence="14" key="1">
    <citation type="journal article" date="2019" name="Int. J. Syst. Evol. Microbiol.">
        <title>The Global Catalogue of Microorganisms (GCM) 10K type strain sequencing project: providing services to taxonomists for standard genome sequencing and annotation.</title>
        <authorList>
            <consortium name="The Broad Institute Genomics Platform"/>
            <consortium name="The Broad Institute Genome Sequencing Center for Infectious Disease"/>
            <person name="Wu L."/>
            <person name="Ma J."/>
        </authorList>
    </citation>
    <scope>NUCLEOTIDE SEQUENCE [LARGE SCALE GENOMIC DNA]</scope>
    <source>
        <strain evidence="14">CCUG 53816</strain>
    </source>
</reference>
<dbReference type="InterPro" id="IPR034683">
    <property type="entry name" value="IspD/TarI"/>
</dbReference>
<dbReference type="InterPro" id="IPR020555">
    <property type="entry name" value="MECDP_synthase_CS"/>
</dbReference>
<feature type="site" description="Transition state stabilizer" evidence="10">
    <location>
        <position position="266"/>
    </location>
</feature>
<dbReference type="Gene3D" id="3.30.1330.50">
    <property type="entry name" value="2-C-methyl-D-erythritol 2,4-cyclodiphosphate synthase"/>
    <property type="match status" value="1"/>
</dbReference>
<protein>
    <recommendedName>
        <fullName evidence="3 10">2-C-methyl-D-erythritol 2,4-cyclodiphosphate synthase</fullName>
        <shortName evidence="10">MECDP-synthase</shortName>
        <shortName evidence="10">MECPP-synthase</shortName>
        <shortName evidence="10">MECPS</shortName>
        <ecNumber evidence="3 10">4.6.1.12</ecNumber>
    </recommendedName>
</protein>
<evidence type="ECO:0000256" key="3">
    <source>
        <dbReference type="ARBA" id="ARBA00012579"/>
    </source>
</evidence>
<keyword evidence="14" id="KW-1185">Reference proteome</keyword>
<organism evidence="13 14">
    <name type="scientific">Helicobacter baculiformis</name>
    <dbReference type="NCBI Taxonomy" id="427351"/>
    <lineage>
        <taxon>Bacteria</taxon>
        <taxon>Pseudomonadati</taxon>
        <taxon>Campylobacterota</taxon>
        <taxon>Epsilonproteobacteria</taxon>
        <taxon>Campylobacterales</taxon>
        <taxon>Helicobacteraceae</taxon>
        <taxon>Helicobacter</taxon>
    </lineage>
</organism>
<feature type="binding site" evidence="10">
    <location>
        <begin position="236"/>
        <end position="238"/>
    </location>
    <ligand>
        <name>4-CDP-2-C-methyl-D-erythritol 2-phosphate</name>
        <dbReference type="ChEBI" id="CHEBI:57919"/>
    </ligand>
</feature>
<evidence type="ECO:0000259" key="12">
    <source>
        <dbReference type="Pfam" id="PF02542"/>
    </source>
</evidence>
<dbReference type="EC" id="4.6.1.12" evidence="3 10"/>
<feature type="binding site" evidence="10">
    <location>
        <begin position="364"/>
        <end position="367"/>
    </location>
    <ligand>
        <name>4-CDP-2-C-methyl-D-erythritol 2-phosphate</name>
        <dbReference type="ChEBI" id="CHEBI:57919"/>
    </ligand>
</feature>
<dbReference type="RefSeq" id="WP_233708950.1">
    <property type="nucleotide sequence ID" value="NZ_FZMF01000006.1"/>
</dbReference>
<name>A0ABV7ZJ97_9HELI</name>
<dbReference type="PANTHER" id="PTHR43181">
    <property type="entry name" value="2-C-METHYL-D-ERYTHRITOL 2,4-CYCLODIPHOSPHATE SYNTHASE, CHLOROPLASTIC"/>
    <property type="match status" value="1"/>
</dbReference>
<dbReference type="SUPFAM" id="SSF69765">
    <property type="entry name" value="IpsF-like"/>
    <property type="match status" value="1"/>
</dbReference>
<dbReference type="NCBIfam" id="TIGR00151">
    <property type="entry name" value="ispF"/>
    <property type="match status" value="1"/>
</dbReference>
<dbReference type="Pfam" id="PF02542">
    <property type="entry name" value="YgbB"/>
    <property type="match status" value="1"/>
</dbReference>
<dbReference type="Proteomes" id="UP001595783">
    <property type="component" value="Unassembled WGS sequence"/>
</dbReference>
<evidence type="ECO:0000256" key="9">
    <source>
        <dbReference type="ARBA" id="ARBA00023268"/>
    </source>
</evidence>
<evidence type="ECO:0000256" key="1">
    <source>
        <dbReference type="ARBA" id="ARBA00000200"/>
    </source>
</evidence>
<comment type="catalytic activity">
    <reaction evidence="1 10 11">
        <text>4-CDP-2-C-methyl-D-erythritol 2-phosphate = 2-C-methyl-D-erythritol 2,4-cyclic diphosphate + CMP</text>
        <dbReference type="Rhea" id="RHEA:23864"/>
        <dbReference type="ChEBI" id="CHEBI:57919"/>
        <dbReference type="ChEBI" id="CHEBI:58483"/>
        <dbReference type="ChEBI" id="CHEBI:60377"/>
        <dbReference type="EC" id="4.6.1.12"/>
    </reaction>
</comment>
<evidence type="ECO:0000313" key="14">
    <source>
        <dbReference type="Proteomes" id="UP001595783"/>
    </source>
</evidence>
<evidence type="ECO:0000256" key="10">
    <source>
        <dbReference type="HAMAP-Rule" id="MF_00107"/>
    </source>
</evidence>
<feature type="binding site" evidence="10">
    <location>
        <position position="371"/>
    </location>
    <ligand>
        <name>4-CDP-2-C-methyl-D-erythritol 2-phosphate</name>
        <dbReference type="ChEBI" id="CHEBI:57919"/>
    </ligand>
</feature>
<evidence type="ECO:0000313" key="13">
    <source>
        <dbReference type="EMBL" id="MFC3848121.1"/>
    </source>
</evidence>
<comment type="subunit">
    <text evidence="10">Homotrimer.</text>
</comment>
<dbReference type="InterPro" id="IPR003526">
    <property type="entry name" value="MECDP_synthase"/>
</dbReference>
<dbReference type="InterPro" id="IPR036571">
    <property type="entry name" value="MECDP_synthase_sf"/>
</dbReference>
<comment type="similarity">
    <text evidence="10 11">Belongs to the IspF family.</text>
</comment>
<keyword evidence="9" id="KW-0511">Multifunctional enzyme</keyword>
<dbReference type="HAMAP" id="MF_00107">
    <property type="entry name" value="IspF"/>
    <property type="match status" value="1"/>
</dbReference>
<keyword evidence="8 10" id="KW-0456">Lyase</keyword>
<dbReference type="PROSITE" id="PS01350">
    <property type="entry name" value="ISPF"/>
    <property type="match status" value="1"/>
</dbReference>
<comment type="pathway">
    <text evidence="2 10">Isoprenoid biosynthesis; isopentenyl diphosphate biosynthesis via DXP pathway; isopentenyl diphosphate from 1-deoxy-D-xylulose 5-phosphate: step 4/6.</text>
</comment>
<gene>
    <name evidence="10 13" type="primary">ispF</name>
    <name evidence="13" type="ORF">ACFOPX_06240</name>
</gene>
<dbReference type="GO" id="GO:0008685">
    <property type="term" value="F:2-C-methyl-D-erythritol 2,4-cyclodiphosphate synthase activity"/>
    <property type="evidence" value="ECO:0007669"/>
    <property type="project" value="UniProtKB-EC"/>
</dbReference>
<evidence type="ECO:0000256" key="2">
    <source>
        <dbReference type="ARBA" id="ARBA00004709"/>
    </source>
</evidence>
<dbReference type="SUPFAM" id="SSF53448">
    <property type="entry name" value="Nucleotide-diphospho-sugar transferases"/>
    <property type="match status" value="1"/>
</dbReference>